<dbReference type="EMBL" id="DROK01000245">
    <property type="protein sequence ID" value="HHI97834.1"/>
    <property type="molecule type" value="Genomic_DNA"/>
</dbReference>
<proteinExistence type="predicted"/>
<name>A0A7V5P1E4_9BACT</name>
<dbReference type="AlphaFoldDB" id="A0A7V5P1E4"/>
<dbReference type="InterPro" id="IPR008482">
    <property type="entry name" value="DUF763"/>
</dbReference>
<evidence type="ECO:0000313" key="1">
    <source>
        <dbReference type="EMBL" id="HHI97834.1"/>
    </source>
</evidence>
<dbReference type="Pfam" id="PF05559">
    <property type="entry name" value="DUF763"/>
    <property type="match status" value="1"/>
</dbReference>
<reference evidence="1" key="1">
    <citation type="journal article" date="2020" name="mSystems">
        <title>Genome- and Community-Level Interaction Insights into Carbon Utilization and Element Cycling Functions of Hydrothermarchaeota in Hydrothermal Sediment.</title>
        <authorList>
            <person name="Zhou Z."/>
            <person name="Liu Y."/>
            <person name="Xu W."/>
            <person name="Pan J."/>
            <person name="Luo Z.H."/>
            <person name="Li M."/>
        </authorList>
    </citation>
    <scope>NUCLEOTIDE SEQUENCE [LARGE SCALE GENOMIC DNA]</scope>
    <source>
        <strain evidence="1">HyVt-533</strain>
    </source>
</reference>
<dbReference type="PANTHER" id="PTHR38597">
    <property type="entry name" value="BLL3834 PROTEIN"/>
    <property type="match status" value="1"/>
</dbReference>
<dbReference type="PANTHER" id="PTHR38597:SF1">
    <property type="entry name" value="BLL3834 PROTEIN"/>
    <property type="match status" value="1"/>
</dbReference>
<comment type="caution">
    <text evidence="1">The sequence shown here is derived from an EMBL/GenBank/DDBJ whole genome shotgun (WGS) entry which is preliminary data.</text>
</comment>
<sequence length="357" mass="40484">MIRRTGVADLPLHGGRAPRWLFQRMVRLARALVELMALEFGVEEILRRLADPYWFQAFGCVLGFDWHSSGLTTTVCGALKEAVAPFSQEIGFFVCGGKARASRRTPEEILFWLEKAGLPGPLSHLVDRSRLAAKVDNTALQDGYQLYHHCFFFTRSGNWAVIQQGMNEKTAYARRYHWLGERVKEMTLEPHAAIVAERKEKEVLNLVAKESKPVQETLLALVKEEPERILAEVKKLVLPARHHLTEKDLNPRGFKKVLLKTYTCAPQNFAALLGVPGLGPKSLRALTLISELIYGTSASRKDPARYTFAHGGKDGHPYPVDRKVYDQSIAYLEELLSKAKIEYSEKMKAFRRLHQLF</sequence>
<dbReference type="Proteomes" id="UP000886101">
    <property type="component" value="Unassembled WGS sequence"/>
</dbReference>
<gene>
    <name evidence="1" type="ORF">ENJ96_08265</name>
</gene>
<organism evidence="1">
    <name type="scientific">Thermodesulfatator atlanticus</name>
    <dbReference type="NCBI Taxonomy" id="501497"/>
    <lineage>
        <taxon>Bacteria</taxon>
        <taxon>Pseudomonadati</taxon>
        <taxon>Thermodesulfobacteriota</taxon>
        <taxon>Thermodesulfobacteria</taxon>
        <taxon>Thermodesulfobacteriales</taxon>
        <taxon>Thermodesulfatatoraceae</taxon>
        <taxon>Thermodesulfatator</taxon>
    </lineage>
</organism>
<protein>
    <submittedName>
        <fullName evidence="1">DUF763 domain-containing protein</fullName>
    </submittedName>
</protein>
<accession>A0A7V5P1E4</accession>